<name>B8INT7_METNO</name>
<proteinExistence type="predicted"/>
<sequence length="182" mass="19714">MASSGPTAGVFLRSGRASQGQARFAADVDAWVQQTKARMDAVFRTATLRLIQLMQTPGSYVPLDTGALRASLVVVVNGPPPQPREEEPKHPTTTWDESMVISTIATAHAGDVITAAYTTAYARRLEYGFVGQDSLGRNINQAGLGWTRRAAQQWPRLVEEAARDAQAAVAANQAGQNRPRRR</sequence>
<dbReference type="OrthoDB" id="982480at2"/>
<evidence type="ECO:0008006" key="4">
    <source>
        <dbReference type="Google" id="ProtNLM"/>
    </source>
</evidence>
<accession>B8INT7</accession>
<dbReference type="STRING" id="460265.Mnod_3543"/>
<evidence type="ECO:0000256" key="1">
    <source>
        <dbReference type="SAM" id="MobiDB-lite"/>
    </source>
</evidence>
<feature type="compositionally biased region" description="Low complexity" evidence="1">
    <location>
        <begin position="164"/>
        <end position="176"/>
    </location>
</feature>
<organism evidence="2 3">
    <name type="scientific">Methylobacterium nodulans (strain LMG 21967 / CNCM I-2342 / ORS 2060)</name>
    <dbReference type="NCBI Taxonomy" id="460265"/>
    <lineage>
        <taxon>Bacteria</taxon>
        <taxon>Pseudomonadati</taxon>
        <taxon>Pseudomonadota</taxon>
        <taxon>Alphaproteobacteria</taxon>
        <taxon>Hyphomicrobiales</taxon>
        <taxon>Methylobacteriaceae</taxon>
        <taxon>Methylobacterium</taxon>
    </lineage>
</organism>
<dbReference type="HOGENOM" id="CLU_136785_0_0_5"/>
<keyword evidence="3" id="KW-1185">Reference proteome</keyword>
<protein>
    <recommendedName>
        <fullName evidence="4">Bacteriophage protein</fullName>
    </recommendedName>
</protein>
<feature type="region of interest" description="Disordered" evidence="1">
    <location>
        <begin position="163"/>
        <end position="182"/>
    </location>
</feature>
<dbReference type="EMBL" id="CP001349">
    <property type="protein sequence ID" value="ACL58453.1"/>
    <property type="molecule type" value="Genomic_DNA"/>
</dbReference>
<dbReference type="KEGG" id="mno:Mnod_3543"/>
<dbReference type="Proteomes" id="UP000008207">
    <property type="component" value="Chromosome"/>
</dbReference>
<evidence type="ECO:0000313" key="2">
    <source>
        <dbReference type="EMBL" id="ACL58453.1"/>
    </source>
</evidence>
<reference evidence="2 3" key="1">
    <citation type="submission" date="2009-01" db="EMBL/GenBank/DDBJ databases">
        <title>Complete sequence of chromosome of Methylobacterium nodulans ORS 2060.</title>
        <authorList>
            <consortium name="US DOE Joint Genome Institute"/>
            <person name="Lucas S."/>
            <person name="Copeland A."/>
            <person name="Lapidus A."/>
            <person name="Glavina del Rio T."/>
            <person name="Dalin E."/>
            <person name="Tice H."/>
            <person name="Bruce D."/>
            <person name="Goodwin L."/>
            <person name="Pitluck S."/>
            <person name="Sims D."/>
            <person name="Brettin T."/>
            <person name="Detter J.C."/>
            <person name="Han C."/>
            <person name="Larimer F."/>
            <person name="Land M."/>
            <person name="Hauser L."/>
            <person name="Kyrpides N."/>
            <person name="Ivanova N."/>
            <person name="Marx C.J."/>
            <person name="Richardson P."/>
        </authorList>
    </citation>
    <scope>NUCLEOTIDE SEQUENCE [LARGE SCALE GENOMIC DNA]</scope>
    <source>
        <strain evidence="3">LMG 21967 / CNCM I-2342 / ORS 2060</strain>
    </source>
</reference>
<dbReference type="AlphaFoldDB" id="B8INT7"/>
<evidence type="ECO:0000313" key="3">
    <source>
        <dbReference type="Proteomes" id="UP000008207"/>
    </source>
</evidence>
<gene>
    <name evidence="2" type="ordered locus">Mnod_3543</name>
</gene>